<dbReference type="VEuPathDB" id="FungiDB:ASPFODRAFT_126059"/>
<feature type="region of interest" description="Disordered" evidence="1">
    <location>
        <begin position="1"/>
        <end position="31"/>
    </location>
</feature>
<dbReference type="AlphaFoldDB" id="A0A1M3TWY9"/>
<dbReference type="Proteomes" id="UP000184063">
    <property type="component" value="Unassembled WGS sequence"/>
</dbReference>
<sequence>PEIPIGLETPVANMNNTHSENLNKPTSATPDLHNIPEIIELSTDLSTSTTPSSIRLAANLNNIAFDLENKDNQSQILDHISKSDIFPTT</sequence>
<gene>
    <name evidence="2" type="ORF">ASPFODRAFT_126059</name>
</gene>
<evidence type="ECO:0000313" key="2">
    <source>
        <dbReference type="EMBL" id="OJZ91235.1"/>
    </source>
</evidence>
<evidence type="ECO:0000256" key="1">
    <source>
        <dbReference type="SAM" id="MobiDB-lite"/>
    </source>
</evidence>
<name>A0A1M3TWY9_ASPLC</name>
<organism evidence="2 3">
    <name type="scientific">Aspergillus luchuensis (strain CBS 106.47)</name>
    <dbReference type="NCBI Taxonomy" id="1137211"/>
    <lineage>
        <taxon>Eukaryota</taxon>
        <taxon>Fungi</taxon>
        <taxon>Dikarya</taxon>
        <taxon>Ascomycota</taxon>
        <taxon>Pezizomycotina</taxon>
        <taxon>Eurotiomycetes</taxon>
        <taxon>Eurotiomycetidae</taxon>
        <taxon>Eurotiales</taxon>
        <taxon>Aspergillaceae</taxon>
        <taxon>Aspergillus</taxon>
        <taxon>Aspergillus subgen. Circumdati</taxon>
    </lineage>
</organism>
<evidence type="ECO:0000313" key="3">
    <source>
        <dbReference type="Proteomes" id="UP000184063"/>
    </source>
</evidence>
<dbReference type="EMBL" id="KV878237">
    <property type="protein sequence ID" value="OJZ91235.1"/>
    <property type="molecule type" value="Genomic_DNA"/>
</dbReference>
<protein>
    <submittedName>
        <fullName evidence="2">Uncharacterized protein</fullName>
    </submittedName>
</protein>
<feature type="compositionally biased region" description="Polar residues" evidence="1">
    <location>
        <begin position="12"/>
        <end position="29"/>
    </location>
</feature>
<accession>A0A1M3TWY9</accession>
<reference evidence="3" key="1">
    <citation type="journal article" date="2017" name="Genome Biol.">
        <title>Comparative genomics reveals high biological diversity and specific adaptations in the industrially and medically important fungal genus Aspergillus.</title>
        <authorList>
            <person name="de Vries R.P."/>
            <person name="Riley R."/>
            <person name="Wiebenga A."/>
            <person name="Aguilar-Osorio G."/>
            <person name="Amillis S."/>
            <person name="Uchima C.A."/>
            <person name="Anderluh G."/>
            <person name="Asadollahi M."/>
            <person name="Askin M."/>
            <person name="Barry K."/>
            <person name="Battaglia E."/>
            <person name="Bayram O."/>
            <person name="Benocci T."/>
            <person name="Braus-Stromeyer S.A."/>
            <person name="Caldana C."/>
            <person name="Canovas D."/>
            <person name="Cerqueira G.C."/>
            <person name="Chen F."/>
            <person name="Chen W."/>
            <person name="Choi C."/>
            <person name="Clum A."/>
            <person name="Dos Santos R.A."/>
            <person name="Damasio A.R."/>
            <person name="Diallinas G."/>
            <person name="Emri T."/>
            <person name="Fekete E."/>
            <person name="Flipphi M."/>
            <person name="Freyberg S."/>
            <person name="Gallo A."/>
            <person name="Gournas C."/>
            <person name="Habgood R."/>
            <person name="Hainaut M."/>
            <person name="Harispe M.L."/>
            <person name="Henrissat B."/>
            <person name="Hilden K.S."/>
            <person name="Hope R."/>
            <person name="Hossain A."/>
            <person name="Karabika E."/>
            <person name="Karaffa L."/>
            <person name="Karanyi Z."/>
            <person name="Krasevec N."/>
            <person name="Kuo A."/>
            <person name="Kusch H."/>
            <person name="LaButti K."/>
            <person name="Lagendijk E.L."/>
            <person name="Lapidus A."/>
            <person name="Levasseur A."/>
            <person name="Lindquist E."/>
            <person name="Lipzen A."/>
            <person name="Logrieco A.F."/>
            <person name="MacCabe A."/>
            <person name="Maekelae M.R."/>
            <person name="Malavazi I."/>
            <person name="Melin P."/>
            <person name="Meyer V."/>
            <person name="Mielnichuk N."/>
            <person name="Miskei M."/>
            <person name="Molnar A.P."/>
            <person name="Mule G."/>
            <person name="Ngan C.Y."/>
            <person name="Orejas M."/>
            <person name="Orosz E."/>
            <person name="Ouedraogo J.P."/>
            <person name="Overkamp K.M."/>
            <person name="Park H.-S."/>
            <person name="Perrone G."/>
            <person name="Piumi F."/>
            <person name="Punt P.J."/>
            <person name="Ram A.F."/>
            <person name="Ramon A."/>
            <person name="Rauscher S."/>
            <person name="Record E."/>
            <person name="Riano-Pachon D.M."/>
            <person name="Robert V."/>
            <person name="Roehrig J."/>
            <person name="Ruller R."/>
            <person name="Salamov A."/>
            <person name="Salih N.S."/>
            <person name="Samson R.A."/>
            <person name="Sandor E."/>
            <person name="Sanguinetti M."/>
            <person name="Schuetze T."/>
            <person name="Sepcic K."/>
            <person name="Shelest E."/>
            <person name="Sherlock G."/>
            <person name="Sophianopoulou V."/>
            <person name="Squina F.M."/>
            <person name="Sun H."/>
            <person name="Susca A."/>
            <person name="Todd R.B."/>
            <person name="Tsang A."/>
            <person name="Unkles S.E."/>
            <person name="van de Wiele N."/>
            <person name="van Rossen-Uffink D."/>
            <person name="Oliveira J.V."/>
            <person name="Vesth T.C."/>
            <person name="Visser J."/>
            <person name="Yu J.-H."/>
            <person name="Zhou M."/>
            <person name="Andersen M.R."/>
            <person name="Archer D.B."/>
            <person name="Baker S.E."/>
            <person name="Benoit I."/>
            <person name="Brakhage A.A."/>
            <person name="Braus G.H."/>
            <person name="Fischer R."/>
            <person name="Frisvad J.C."/>
            <person name="Goldman G.H."/>
            <person name="Houbraken J."/>
            <person name="Oakley B."/>
            <person name="Pocsi I."/>
            <person name="Scazzocchio C."/>
            <person name="Seiboth B."/>
            <person name="vanKuyk P.A."/>
            <person name="Wortman J."/>
            <person name="Dyer P.S."/>
            <person name="Grigoriev I.V."/>
        </authorList>
    </citation>
    <scope>NUCLEOTIDE SEQUENCE [LARGE SCALE GENOMIC DNA]</scope>
    <source>
        <strain evidence="3">CBS 106.47</strain>
    </source>
</reference>
<feature type="non-terminal residue" evidence="2">
    <location>
        <position position="1"/>
    </location>
</feature>
<proteinExistence type="predicted"/>